<dbReference type="Gene3D" id="1.20.950.20">
    <property type="entry name" value="Transmembrane di-heme cytochromes, Chain C"/>
    <property type="match status" value="1"/>
</dbReference>
<keyword evidence="1" id="KW-0812">Transmembrane</keyword>
<evidence type="ECO:0000313" key="3">
    <source>
        <dbReference type="Proteomes" id="UP000199116"/>
    </source>
</evidence>
<dbReference type="AlphaFoldDB" id="A0A1I2LCK9"/>
<feature type="transmembrane region" description="Helical" evidence="1">
    <location>
        <begin position="41"/>
        <end position="59"/>
    </location>
</feature>
<organism evidence="2 3">
    <name type="scientific">Salegentibacter agarivorans</name>
    <dbReference type="NCBI Taxonomy" id="345907"/>
    <lineage>
        <taxon>Bacteria</taxon>
        <taxon>Pseudomonadati</taxon>
        <taxon>Bacteroidota</taxon>
        <taxon>Flavobacteriia</taxon>
        <taxon>Flavobacteriales</taxon>
        <taxon>Flavobacteriaceae</taxon>
        <taxon>Salegentibacter</taxon>
    </lineage>
</organism>
<accession>A0A1I2LCK9</accession>
<dbReference type="EMBL" id="FOOH01000008">
    <property type="protein sequence ID" value="SFF77024.1"/>
    <property type="molecule type" value="Genomic_DNA"/>
</dbReference>
<feature type="transmembrane region" description="Helical" evidence="1">
    <location>
        <begin position="240"/>
        <end position="258"/>
    </location>
</feature>
<dbReference type="InterPro" id="IPR036197">
    <property type="entry name" value="NarG-like_sf"/>
</dbReference>
<evidence type="ECO:0000256" key="1">
    <source>
        <dbReference type="SAM" id="Phobius"/>
    </source>
</evidence>
<feature type="transmembrane region" description="Helical" evidence="1">
    <location>
        <begin position="210"/>
        <end position="228"/>
    </location>
</feature>
<feature type="transmembrane region" description="Helical" evidence="1">
    <location>
        <begin position="117"/>
        <end position="142"/>
    </location>
</feature>
<keyword evidence="3" id="KW-1185">Reference proteome</keyword>
<dbReference type="RefSeq" id="WP_093304064.1">
    <property type="nucleotide sequence ID" value="NZ_FOOH01000008.1"/>
</dbReference>
<dbReference type="Proteomes" id="UP000199116">
    <property type="component" value="Unassembled WGS sequence"/>
</dbReference>
<keyword evidence="1" id="KW-1133">Transmembrane helix</keyword>
<gene>
    <name evidence="2" type="ORF">SAMN04488033_10874</name>
</gene>
<reference evidence="3" key="1">
    <citation type="submission" date="2016-10" db="EMBL/GenBank/DDBJ databases">
        <authorList>
            <person name="Varghese N."/>
            <person name="Submissions S."/>
        </authorList>
    </citation>
    <scope>NUCLEOTIDE SEQUENCE [LARGE SCALE GENOMIC DNA]</scope>
    <source>
        <strain evidence="3">DSM 23515</strain>
    </source>
</reference>
<evidence type="ECO:0000313" key="2">
    <source>
        <dbReference type="EMBL" id="SFF77024.1"/>
    </source>
</evidence>
<protein>
    <submittedName>
        <fullName evidence="2">Uncharacterized protein</fullName>
    </submittedName>
</protein>
<dbReference type="SUPFAM" id="SSF103501">
    <property type="entry name" value="Respiratory nitrate reductase 1 gamma chain"/>
    <property type="match status" value="1"/>
</dbReference>
<keyword evidence="1" id="KW-0472">Membrane</keyword>
<sequence length="351" mass="40077">MFRLFKTLNRLALIKATIAAVLTIALVLIGSRNLQNFDPALIAYLIGTVFAIFGIAYRYSVWIQRPPTKLYWRRSMQFLFSKYFFPYLWRSTKLFFRNILFQRFIAYRSRTRWFGHFMLATGCLLAFAITVPLTFGWIHFVLKPGDETTYYALLFGFEAGSFSLGSPLAFIAFHGLVWCSVLVTIGAVMMMKRRFTDGGLIATQSFENDWLPLILLIAISVTGLGISYDYTFLEGKTYQFMAVTHAITVVLFLVWLPFGKFFHIYQRLAQLGANLYKTEGKRRGMATCPHTGKEFATQTHINDLKKVSKELGFNYDKEGGRNHMDLSPEGKRSALATAHLKARKEGGKLFG</sequence>
<name>A0A1I2LCK9_9FLAO</name>
<proteinExistence type="predicted"/>
<feature type="transmembrane region" description="Helical" evidence="1">
    <location>
        <begin position="12"/>
        <end position="29"/>
    </location>
</feature>
<feature type="transmembrane region" description="Helical" evidence="1">
    <location>
        <begin position="162"/>
        <end position="189"/>
    </location>
</feature>